<dbReference type="AlphaFoldDB" id="A0A1C2ISC4"/>
<dbReference type="Proteomes" id="UP000094893">
    <property type="component" value="Unassembled WGS sequence"/>
</dbReference>
<dbReference type="InterPro" id="IPR012337">
    <property type="entry name" value="RNaseH-like_sf"/>
</dbReference>
<name>A0A1C2ISC4_ACITH</name>
<comment type="caution">
    <text evidence="2">The sequence shown here is derived from an EMBL/GenBank/DDBJ whole genome shotgun (WGS) entry which is preliminary data.</text>
</comment>
<feature type="domain" description="RNase H type-1" evidence="1">
    <location>
        <begin position="40"/>
        <end position="169"/>
    </location>
</feature>
<keyword evidence="5" id="KW-1185">Reference proteome</keyword>
<dbReference type="STRING" id="930.GCA_002079865_00157"/>
<dbReference type="GO" id="GO:0003676">
    <property type="term" value="F:nucleic acid binding"/>
    <property type="evidence" value="ECO:0007669"/>
    <property type="project" value="InterPro"/>
</dbReference>
<sequence length="266" mass="29510">MSLCTTGGYKFMTQSEKVRHPWRAWCDASFQPHHPSQIYPSSWGAHIVTPDGLFLEKAGIMHHCTASADAELWAILHALQVIPDGASVMVLSDCQGVVEGVQDLLSLPPPKLDSLPCHTGVSAFFRKQPAALQQLRIEQTRLRHILVQWVKGHHDDFGNCRAHWLAHNQLTTHKIPFQYPAMTVSSNSLPGASPGKFWKTYVPFVQGYLTEHRYQVRKGDAIRMTKDLCVFGVLDAATPYGKNQTTKNIPAALVSDLALTMGMGKS</sequence>
<dbReference type="Pfam" id="PF00075">
    <property type="entry name" value="RNase_H"/>
    <property type="match status" value="1"/>
</dbReference>
<dbReference type="EMBL" id="LWSA01000143">
    <property type="protein sequence ID" value="OCX72404.1"/>
    <property type="molecule type" value="Genomic_DNA"/>
</dbReference>
<dbReference type="EMBL" id="LWRY01000053">
    <property type="protein sequence ID" value="OCX74011.1"/>
    <property type="molecule type" value="Genomic_DNA"/>
</dbReference>
<organism evidence="2 4">
    <name type="scientific">Acidithiobacillus thiooxidans</name>
    <name type="common">Thiobacillus thiooxidans</name>
    <dbReference type="NCBI Taxonomy" id="930"/>
    <lineage>
        <taxon>Bacteria</taxon>
        <taxon>Pseudomonadati</taxon>
        <taxon>Pseudomonadota</taxon>
        <taxon>Acidithiobacillia</taxon>
        <taxon>Acidithiobacillales</taxon>
        <taxon>Acidithiobacillaceae</taxon>
        <taxon>Acidithiobacillus</taxon>
    </lineage>
</organism>
<evidence type="ECO:0000313" key="3">
    <source>
        <dbReference type="EMBL" id="OCX74011.1"/>
    </source>
</evidence>
<evidence type="ECO:0000313" key="2">
    <source>
        <dbReference type="EMBL" id="OCX72404.1"/>
    </source>
</evidence>
<dbReference type="RefSeq" id="WP_024894866.1">
    <property type="nucleotide sequence ID" value="NZ_JABBDW010000068.1"/>
</dbReference>
<evidence type="ECO:0000313" key="4">
    <source>
        <dbReference type="Proteomes" id="UP000094893"/>
    </source>
</evidence>
<dbReference type="Gene3D" id="3.30.420.10">
    <property type="entry name" value="Ribonuclease H-like superfamily/Ribonuclease H"/>
    <property type="match status" value="1"/>
</dbReference>
<proteinExistence type="predicted"/>
<reference evidence="2 4" key="1">
    <citation type="journal article" date="2016" name="Int. J. Mol. Sci.">
        <title>Comparative genomics of the extreme acidophile Acidithiobacillus thiooxidans reveals intraspecific divergence and niche adaptation.</title>
        <authorList>
            <person name="Zhang X."/>
            <person name="Feng X."/>
            <person name="Tao J."/>
            <person name="Ma L."/>
            <person name="Xiao Y."/>
            <person name="Liang Y."/>
            <person name="Liu X."/>
            <person name="Yin H."/>
        </authorList>
    </citation>
    <scope>NUCLEOTIDE SEQUENCE [LARGE SCALE GENOMIC DNA]</scope>
    <source>
        <strain evidence="2 4">A02</strain>
        <strain evidence="3">DXS-W</strain>
    </source>
</reference>
<dbReference type="InterPro" id="IPR002156">
    <property type="entry name" value="RNaseH_domain"/>
</dbReference>
<dbReference type="InterPro" id="IPR036397">
    <property type="entry name" value="RNaseH_sf"/>
</dbReference>
<evidence type="ECO:0000313" key="5">
    <source>
        <dbReference type="Proteomes" id="UP000095008"/>
    </source>
</evidence>
<protein>
    <recommendedName>
        <fullName evidence="1">RNase H type-1 domain-containing protein</fullName>
    </recommendedName>
</protein>
<gene>
    <name evidence="3" type="ORF">A6M23_07130</name>
    <name evidence="2" type="ORF">A6P07_09875</name>
</gene>
<dbReference type="GO" id="GO:0004523">
    <property type="term" value="F:RNA-DNA hybrid ribonuclease activity"/>
    <property type="evidence" value="ECO:0007669"/>
    <property type="project" value="InterPro"/>
</dbReference>
<accession>A0A1C2ISC4</accession>
<dbReference type="Proteomes" id="UP000095008">
    <property type="component" value="Unassembled WGS sequence"/>
</dbReference>
<evidence type="ECO:0000259" key="1">
    <source>
        <dbReference type="Pfam" id="PF00075"/>
    </source>
</evidence>
<dbReference type="SUPFAM" id="SSF53098">
    <property type="entry name" value="Ribonuclease H-like"/>
    <property type="match status" value="1"/>
</dbReference>